<dbReference type="AlphaFoldDB" id="Q2GN64"/>
<protein>
    <recommendedName>
        <fullName evidence="4">ATPase AAA-type core domain-containing protein</fullName>
    </recommendedName>
</protein>
<organism evidence="2 3">
    <name type="scientific">Chaetomium globosum (strain ATCC 6205 / CBS 148.51 / DSM 1962 / NBRC 6347 / NRRL 1970)</name>
    <name type="common">Soil fungus</name>
    <dbReference type="NCBI Taxonomy" id="306901"/>
    <lineage>
        <taxon>Eukaryota</taxon>
        <taxon>Fungi</taxon>
        <taxon>Dikarya</taxon>
        <taxon>Ascomycota</taxon>
        <taxon>Pezizomycotina</taxon>
        <taxon>Sordariomycetes</taxon>
        <taxon>Sordariomycetidae</taxon>
        <taxon>Sordariales</taxon>
        <taxon>Chaetomiaceae</taxon>
        <taxon>Chaetomium</taxon>
    </lineage>
</organism>
<sequence length="1013" mass="112974">MAGIEESLTQFPADLQNVPGGQYYFESSGASDVVTYNGTVRALDWPGFQTPALPDQLIKRIKHLQLITESKDHLVAQDPARGNWAWFELGIVRGSESNPNQANTEALCWMSHENAFMTNEFEWNGDFIQVRLCSRYGSWGIRARKGYLIFDIENEGSASPADSDRWAWEQPRDTSTMFVAGADGAAEILRGYNRRLTITYQTLGSSGESNVSNLANWATDNQPEPSLLIINLNEPFSTSTVLRTLSALPQSFSFRPILVVVDAANLPWTTRGAGFLSWDQIVESFWTLQSTRGVDCPYHLLIRFGYEGAIYQDPNNQRHDPVLIFEPRSAEGDFLKKTRAENPTHQEEELEATVDAAFMAGLVASLAKESKRSIEELCETQIKEAVINGLLWCRRSVSPRARGASREQLWKKLILETAHDPVLIPSTPRRPQSNTKPRSSLIFQTLPYEPAAEAATEVVLKPDITGKEDLLPYVPIACFGNNFITADRREIEDFRDLARQVQAYVKQGSNARPFPIAVFGRPGSGKSFGASEVIGSLLPDGTSETLKFNLSQWQKVSDFKSALQKVKAVAENLLPVVYFDEFDASFKHQPLFWVRYFMEHLTSPTGKWPGSETGVLRGAIYVFIGGTAETFDEFQFQPSPRVRELMGGVGGGGGTEEGGRVAEAVRAGYPRSCIHLKKQIDDHFGPNTKLETIKFLDTATTYQRLVEVFRWVRDTDSANKTEANPATAKLPVVFFENFGASNGKEPLGWLKFFLSPMQDGEFFDPGVNEGEEGRVCKLGRAIFVFIEGDMGHFDGFLDYPDMLDLFKHAKGPDFVSRLSGQVDNHVINGDASADCLRNAFVRYKAGTSSKPLSIGVFRTDETSRKKFAGLMEARINVQGPNKVDDHDEMFVIRRAIMLRYMLKKGGLEGKLAPGSDVLNALLQVPRLRHGARSLETILAMSAIPAEGQTFVASHLPPDSQLKLHVDLESFKNFLEPTPQPEGEEGQERERGKLGAREWITMRRGSGFRRENLC</sequence>
<dbReference type="eggNOG" id="ENOG502SN4Z">
    <property type="taxonomic scope" value="Eukaryota"/>
</dbReference>
<evidence type="ECO:0000313" key="2">
    <source>
        <dbReference type="EMBL" id="EAQ84186.1"/>
    </source>
</evidence>
<dbReference type="InParanoid" id="Q2GN64"/>
<name>Q2GN64_CHAGB</name>
<dbReference type="OrthoDB" id="5305673at2759"/>
<dbReference type="Proteomes" id="UP000001056">
    <property type="component" value="Unassembled WGS sequence"/>
</dbReference>
<accession>Q2GN64</accession>
<feature type="compositionally biased region" description="Basic and acidic residues" evidence="1">
    <location>
        <begin position="985"/>
        <end position="995"/>
    </location>
</feature>
<dbReference type="HOGENOM" id="CLU_311928_0_0_1"/>
<evidence type="ECO:0008006" key="4">
    <source>
        <dbReference type="Google" id="ProtNLM"/>
    </source>
</evidence>
<keyword evidence="3" id="KW-1185">Reference proteome</keyword>
<gene>
    <name evidence="2" type="ORF">CHGG_10590</name>
</gene>
<dbReference type="VEuPathDB" id="FungiDB:CHGG_10590"/>
<dbReference type="OMA" id="EMFVIRR"/>
<dbReference type="GeneID" id="4396738"/>
<proteinExistence type="predicted"/>
<evidence type="ECO:0000313" key="3">
    <source>
        <dbReference type="Proteomes" id="UP000001056"/>
    </source>
</evidence>
<dbReference type="EMBL" id="CH408035">
    <property type="protein sequence ID" value="EAQ84186.1"/>
    <property type="molecule type" value="Genomic_DNA"/>
</dbReference>
<dbReference type="RefSeq" id="XP_001228517.1">
    <property type="nucleotide sequence ID" value="XM_001228516.1"/>
</dbReference>
<reference evidence="3" key="1">
    <citation type="journal article" date="2015" name="Genome Announc.">
        <title>Draft genome sequence of the cellulolytic fungus Chaetomium globosum.</title>
        <authorList>
            <person name="Cuomo C.A."/>
            <person name="Untereiner W.A."/>
            <person name="Ma L.-J."/>
            <person name="Grabherr M."/>
            <person name="Birren B.W."/>
        </authorList>
    </citation>
    <scope>NUCLEOTIDE SEQUENCE [LARGE SCALE GENOMIC DNA]</scope>
    <source>
        <strain evidence="3">ATCC 6205 / CBS 148.51 / DSM 1962 / NBRC 6347 / NRRL 1970</strain>
    </source>
</reference>
<feature type="region of interest" description="Disordered" evidence="1">
    <location>
        <begin position="974"/>
        <end position="995"/>
    </location>
</feature>
<evidence type="ECO:0000256" key="1">
    <source>
        <dbReference type="SAM" id="MobiDB-lite"/>
    </source>
</evidence>